<evidence type="ECO:0000256" key="1">
    <source>
        <dbReference type="SAM" id="Phobius"/>
    </source>
</evidence>
<dbReference type="PANTHER" id="PTHR37305">
    <property type="entry name" value="INTEGRAL MEMBRANE PROTEIN-RELATED"/>
    <property type="match status" value="1"/>
</dbReference>
<dbReference type="EMBL" id="JACATZ010000003">
    <property type="protein sequence ID" value="NWJ48000.1"/>
    <property type="molecule type" value="Genomic_DNA"/>
</dbReference>
<protein>
    <submittedName>
        <fullName evidence="2">ABC transporter permease</fullName>
    </submittedName>
</protein>
<feature type="transmembrane region" description="Helical" evidence="1">
    <location>
        <begin position="87"/>
        <end position="109"/>
    </location>
</feature>
<reference evidence="3" key="2">
    <citation type="journal article" date="2024" name="Nature">
        <title>Anoxygenic phototroph of the Chloroflexota uses a type I reaction centre.</title>
        <authorList>
            <person name="Tsuji J.M."/>
            <person name="Shaw N.A."/>
            <person name="Nagashima S."/>
            <person name="Venkiteswaran J.J."/>
            <person name="Schiff S.L."/>
            <person name="Watanabe T."/>
            <person name="Fukui M."/>
            <person name="Hanada S."/>
            <person name="Tank M."/>
            <person name="Neufeld J.D."/>
        </authorList>
    </citation>
    <scope>NUCLEOTIDE SEQUENCE</scope>
    <source>
        <strain evidence="3">L227-S17</strain>
    </source>
</reference>
<dbReference type="RefSeq" id="WP_341471777.1">
    <property type="nucleotide sequence ID" value="NZ_CP128400.1"/>
</dbReference>
<feature type="transmembrane region" description="Helical" evidence="1">
    <location>
        <begin position="187"/>
        <end position="214"/>
    </location>
</feature>
<dbReference type="Proteomes" id="UP000521676">
    <property type="component" value="Unassembled WGS sequence"/>
</dbReference>
<keyword evidence="5" id="KW-1185">Reference proteome</keyword>
<feature type="transmembrane region" description="Helical" evidence="1">
    <location>
        <begin position="27"/>
        <end position="49"/>
    </location>
</feature>
<keyword evidence="1" id="KW-0472">Membrane</keyword>
<dbReference type="AlphaFoldDB" id="A0A8T7M777"/>
<accession>A0A8T7M777</accession>
<dbReference type="Proteomes" id="UP001431572">
    <property type="component" value="Chromosome 2"/>
</dbReference>
<keyword evidence="1" id="KW-0812">Transmembrane</keyword>
<dbReference type="Pfam" id="PF12730">
    <property type="entry name" value="ABC2_membrane_4"/>
    <property type="match status" value="1"/>
</dbReference>
<dbReference type="EMBL" id="CP128400">
    <property type="protein sequence ID" value="WJW69905.1"/>
    <property type="molecule type" value="Genomic_DNA"/>
</dbReference>
<evidence type="ECO:0000313" key="4">
    <source>
        <dbReference type="Proteomes" id="UP000521676"/>
    </source>
</evidence>
<evidence type="ECO:0000313" key="2">
    <source>
        <dbReference type="EMBL" id="NWJ48000.1"/>
    </source>
</evidence>
<gene>
    <name evidence="2" type="ORF">HXX08_19265</name>
    <name evidence="3" type="ORF">OZ401_003535</name>
</gene>
<feature type="transmembrane region" description="Helical" evidence="1">
    <location>
        <begin position="130"/>
        <end position="152"/>
    </location>
</feature>
<feature type="transmembrane region" description="Helical" evidence="1">
    <location>
        <begin position="289"/>
        <end position="310"/>
    </location>
</feature>
<organism evidence="2 4">
    <name type="scientific">Candidatus Chlorohelix allophototropha</name>
    <dbReference type="NCBI Taxonomy" id="3003348"/>
    <lineage>
        <taxon>Bacteria</taxon>
        <taxon>Bacillati</taxon>
        <taxon>Chloroflexota</taxon>
        <taxon>Chloroflexia</taxon>
        <taxon>Candidatus Chloroheliales</taxon>
        <taxon>Candidatus Chloroheliaceae</taxon>
        <taxon>Candidatus Chlorohelix</taxon>
    </lineage>
</organism>
<dbReference type="PANTHER" id="PTHR37305:SF1">
    <property type="entry name" value="MEMBRANE PROTEIN"/>
    <property type="match status" value="1"/>
</dbReference>
<evidence type="ECO:0000313" key="5">
    <source>
        <dbReference type="Proteomes" id="UP001431572"/>
    </source>
</evidence>
<sequence>MAINNLSRPSLINSYRHEFFKGSKLKYYRYVLLLPPLLTAVIMLIQTLVKVFGNPKLSPSSLTNLNDVYGLGLEGSVAFASGTLTPLYGVFSLLLIIGCALMVSNEYRWNTMKVLATRQPDRMRLVLSKWFFCFTFILCATVSFMLCWLLYIPFTRYFFDQPFTITASDWADFGGGLKYFALQGLLAFIYSSLAIALTFQFKSVVAGIIVYFVYNSIDASLSSLSTVAINENFNPDGIFGILAAILKFINPFLLNSNFNRIIMQETTFLGSTTGMPIPNEQIVISNPVWWAWIMLAIYLFIFTALAVYFFSRRDITE</sequence>
<evidence type="ECO:0000313" key="3">
    <source>
        <dbReference type="EMBL" id="WJW69905.1"/>
    </source>
</evidence>
<reference evidence="2 4" key="1">
    <citation type="submission" date="2020-06" db="EMBL/GenBank/DDBJ databases">
        <title>Anoxygenic phototrophic Chloroflexota member uses a Type I reaction center.</title>
        <authorList>
            <person name="Tsuji J.M."/>
            <person name="Shaw N.A."/>
            <person name="Nagashima S."/>
            <person name="Venkiteswaran J."/>
            <person name="Schiff S.L."/>
            <person name="Hanada S."/>
            <person name="Tank M."/>
            <person name="Neufeld J.D."/>
        </authorList>
    </citation>
    <scope>NUCLEOTIDE SEQUENCE [LARGE SCALE GENOMIC DNA]</scope>
    <source>
        <strain evidence="2">L227-S17</strain>
    </source>
</reference>
<name>A0A8T7M777_9CHLR</name>
<proteinExistence type="predicted"/>
<keyword evidence="1" id="KW-1133">Transmembrane helix</keyword>